<keyword evidence="5 8" id="KW-0378">Hydrolase</keyword>
<evidence type="ECO:0000256" key="4">
    <source>
        <dbReference type="ARBA" id="ARBA00022723"/>
    </source>
</evidence>
<evidence type="ECO:0000256" key="3">
    <source>
        <dbReference type="ARBA" id="ARBA00009759"/>
    </source>
</evidence>
<dbReference type="PANTHER" id="PTHR20854">
    <property type="entry name" value="INOSITOL MONOPHOSPHATASE"/>
    <property type="match status" value="1"/>
</dbReference>
<accession>A0AAF0DRB4</accession>
<dbReference type="FunFam" id="3.30.540.10:FF:000004">
    <property type="entry name" value="Inositol-1-monophosphatase"/>
    <property type="match status" value="1"/>
</dbReference>
<evidence type="ECO:0000256" key="1">
    <source>
        <dbReference type="ARBA" id="ARBA00001033"/>
    </source>
</evidence>
<dbReference type="GO" id="GO:0006020">
    <property type="term" value="P:inositol metabolic process"/>
    <property type="evidence" value="ECO:0007669"/>
    <property type="project" value="TreeGrafter"/>
</dbReference>
<dbReference type="PANTHER" id="PTHR20854:SF4">
    <property type="entry name" value="INOSITOL-1-MONOPHOSPHATASE-RELATED"/>
    <property type="match status" value="1"/>
</dbReference>
<dbReference type="InterPro" id="IPR020583">
    <property type="entry name" value="Inositol_monoP_metal-BS"/>
</dbReference>
<dbReference type="PRINTS" id="PR00377">
    <property type="entry name" value="IMPHPHTASES"/>
</dbReference>
<name>A0AAF0DRB4_9BASI</name>
<keyword evidence="6 7" id="KW-0460">Magnesium</keyword>
<feature type="binding site" evidence="7">
    <location>
        <position position="98"/>
    </location>
    <ligand>
        <name>Mg(2+)</name>
        <dbReference type="ChEBI" id="CHEBI:18420"/>
        <label>1</label>
        <note>catalytic</note>
    </ligand>
</feature>
<keyword evidence="4 7" id="KW-0479">Metal-binding</keyword>
<dbReference type="GO" id="GO:0046872">
    <property type="term" value="F:metal ion binding"/>
    <property type="evidence" value="ECO:0007669"/>
    <property type="project" value="UniProtKB-KW"/>
</dbReference>
<feature type="binding site" evidence="7">
    <location>
        <position position="243"/>
    </location>
    <ligand>
        <name>Mg(2+)</name>
        <dbReference type="ChEBI" id="CHEBI:18420"/>
        <label>1</label>
        <note>catalytic</note>
    </ligand>
</feature>
<feature type="binding site" evidence="7">
    <location>
        <position position="75"/>
    </location>
    <ligand>
        <name>Mg(2+)</name>
        <dbReference type="ChEBI" id="CHEBI:18420"/>
        <label>1</label>
        <note>catalytic</note>
    </ligand>
</feature>
<dbReference type="SUPFAM" id="SSF56655">
    <property type="entry name" value="Carbohydrate phosphatase"/>
    <property type="match status" value="1"/>
</dbReference>
<dbReference type="EMBL" id="CP119951">
    <property type="protein sequence ID" value="WFC94012.1"/>
    <property type="molecule type" value="Genomic_DNA"/>
</dbReference>
<feature type="binding site" evidence="7">
    <location>
        <position position="97"/>
    </location>
    <ligand>
        <name>Mg(2+)</name>
        <dbReference type="ChEBI" id="CHEBI:18420"/>
        <label>1</label>
        <note>catalytic</note>
    </ligand>
</feature>
<dbReference type="EC" id="3.1.3.25" evidence="8"/>
<comment type="catalytic activity">
    <reaction evidence="1 8">
        <text>a myo-inositol phosphate + H2O = myo-inositol + phosphate</text>
        <dbReference type="Rhea" id="RHEA:24056"/>
        <dbReference type="ChEBI" id="CHEBI:15377"/>
        <dbReference type="ChEBI" id="CHEBI:17268"/>
        <dbReference type="ChEBI" id="CHEBI:43474"/>
        <dbReference type="ChEBI" id="CHEBI:84139"/>
        <dbReference type="EC" id="3.1.3.25"/>
    </reaction>
</comment>
<dbReference type="PROSITE" id="PS00629">
    <property type="entry name" value="IMP_1"/>
    <property type="match status" value="1"/>
</dbReference>
<sequence>MGSLDLDEVLDFAIALAHRAGQAITEGSETRFRNATGFDEKKNTADLVTETDQNTEKLVHEAIKARFPDHEFIGEESWAAGEQNEITDAPTWIIDPIDGTTNFVKGFPFVCISIGLVYQSEPVLGVIFAPFLGQLYAARKGSGAFMTSPLHPERRSLPLAKPQPLSSFKQALIAFEWGSDRSKEVMERKTRTFERLTGDAAGGVQGGEMALGVRSVGSAALNFAHVAAGCLDVYWEIGCWAWDVCAGMVIAQEAGCAVVGSKAHAAEAAQGAWRPAVTPAVLTGRKYLVVRAIGDAPHESGEDAQKRTIQTFYNAVEEWDPK</sequence>
<dbReference type="GO" id="GO:0007165">
    <property type="term" value="P:signal transduction"/>
    <property type="evidence" value="ECO:0007669"/>
    <property type="project" value="TreeGrafter"/>
</dbReference>
<proteinExistence type="inferred from homology"/>
<evidence type="ECO:0000313" key="10">
    <source>
        <dbReference type="Proteomes" id="UP001216638"/>
    </source>
</evidence>
<organism evidence="9 10">
    <name type="scientific">Malassezia brasiliensis</name>
    <dbReference type="NCBI Taxonomy" id="1821822"/>
    <lineage>
        <taxon>Eukaryota</taxon>
        <taxon>Fungi</taxon>
        <taxon>Dikarya</taxon>
        <taxon>Basidiomycota</taxon>
        <taxon>Ustilaginomycotina</taxon>
        <taxon>Malasseziomycetes</taxon>
        <taxon>Malasseziales</taxon>
        <taxon>Malasseziaceae</taxon>
        <taxon>Malassezia</taxon>
    </lineage>
</organism>
<dbReference type="CDD" id="cd01639">
    <property type="entry name" value="IMPase"/>
    <property type="match status" value="1"/>
</dbReference>
<evidence type="ECO:0000256" key="8">
    <source>
        <dbReference type="RuleBase" id="RU364068"/>
    </source>
</evidence>
<comment type="cofactor">
    <cofactor evidence="2 7 8">
        <name>Mg(2+)</name>
        <dbReference type="ChEBI" id="CHEBI:18420"/>
    </cofactor>
</comment>
<evidence type="ECO:0000256" key="2">
    <source>
        <dbReference type="ARBA" id="ARBA00001946"/>
    </source>
</evidence>
<protein>
    <recommendedName>
        <fullName evidence="8">Inositol-1-monophosphatase</fullName>
        <ecNumber evidence="8">3.1.3.25</ecNumber>
    </recommendedName>
</protein>
<dbReference type="GO" id="GO:0008934">
    <property type="term" value="F:inositol monophosphate 1-phosphatase activity"/>
    <property type="evidence" value="ECO:0007669"/>
    <property type="project" value="InterPro"/>
</dbReference>
<comment type="similarity">
    <text evidence="3 8">Belongs to the inositol monophosphatase superfamily.</text>
</comment>
<dbReference type="AlphaFoldDB" id="A0AAF0DRB4"/>
<evidence type="ECO:0000256" key="7">
    <source>
        <dbReference type="PIRSR" id="PIRSR600760-2"/>
    </source>
</evidence>
<dbReference type="Gene3D" id="3.30.540.10">
    <property type="entry name" value="Fructose-1,6-Bisphosphatase, subunit A, domain 1"/>
    <property type="match status" value="1"/>
</dbReference>
<reference evidence="9" key="1">
    <citation type="submission" date="2023-03" db="EMBL/GenBank/DDBJ databases">
        <title>Mating type loci evolution in Malassezia.</title>
        <authorList>
            <person name="Coelho M.A."/>
        </authorList>
    </citation>
    <scope>NUCLEOTIDE SEQUENCE</scope>
    <source>
        <strain evidence="9">CBS 14135</strain>
    </source>
</reference>
<comment type="pathway">
    <text evidence="8">Polyol metabolism; myo-inositol biosynthesis; myo-inositol from D-glucose 6-phosphate: step 2/2.</text>
</comment>
<evidence type="ECO:0000313" key="9">
    <source>
        <dbReference type="EMBL" id="WFC94012.1"/>
    </source>
</evidence>
<dbReference type="InterPro" id="IPR000760">
    <property type="entry name" value="Inositol_monophosphatase-like"/>
</dbReference>
<dbReference type="Gene3D" id="3.40.190.80">
    <property type="match status" value="1"/>
</dbReference>
<dbReference type="InterPro" id="IPR033942">
    <property type="entry name" value="IMPase"/>
</dbReference>
<feature type="binding site" evidence="7">
    <location>
        <position position="95"/>
    </location>
    <ligand>
        <name>Mg(2+)</name>
        <dbReference type="ChEBI" id="CHEBI:18420"/>
        <label>1</label>
        <note>catalytic</note>
    </ligand>
</feature>
<evidence type="ECO:0000256" key="6">
    <source>
        <dbReference type="ARBA" id="ARBA00022842"/>
    </source>
</evidence>
<evidence type="ECO:0000256" key="5">
    <source>
        <dbReference type="ARBA" id="ARBA00022801"/>
    </source>
</evidence>
<dbReference type="Pfam" id="PF00459">
    <property type="entry name" value="Inositol_P"/>
    <property type="match status" value="1"/>
</dbReference>
<keyword evidence="10" id="KW-1185">Reference proteome</keyword>
<gene>
    <name evidence="9" type="ORF">MBRA1_000639</name>
</gene>
<dbReference type="Proteomes" id="UP001216638">
    <property type="component" value="Chromosome 1"/>
</dbReference>